<dbReference type="InterPro" id="IPR031537">
    <property type="entry name" value="DUF5092"/>
</dbReference>
<dbReference type="Pfam" id="PF17010">
    <property type="entry name" value="DUF5092"/>
    <property type="match status" value="1"/>
</dbReference>
<feature type="compositionally biased region" description="Basic and acidic residues" evidence="1">
    <location>
        <begin position="20"/>
        <end position="29"/>
    </location>
</feature>
<dbReference type="EMBL" id="BQFW01000010">
    <property type="protein sequence ID" value="GJJ75069.1"/>
    <property type="molecule type" value="Genomic_DNA"/>
</dbReference>
<feature type="region of interest" description="Disordered" evidence="1">
    <location>
        <begin position="458"/>
        <end position="486"/>
    </location>
</feature>
<feature type="region of interest" description="Disordered" evidence="1">
    <location>
        <begin position="512"/>
        <end position="569"/>
    </location>
</feature>
<accession>A0A9P3LYC7</accession>
<feature type="region of interest" description="Disordered" evidence="1">
    <location>
        <begin position="417"/>
        <end position="444"/>
    </location>
</feature>
<organism evidence="2 3">
    <name type="scientific">Entomortierella parvispora</name>
    <dbReference type="NCBI Taxonomy" id="205924"/>
    <lineage>
        <taxon>Eukaryota</taxon>
        <taxon>Fungi</taxon>
        <taxon>Fungi incertae sedis</taxon>
        <taxon>Mucoromycota</taxon>
        <taxon>Mortierellomycotina</taxon>
        <taxon>Mortierellomycetes</taxon>
        <taxon>Mortierellales</taxon>
        <taxon>Mortierellaceae</taxon>
        <taxon>Entomortierella</taxon>
    </lineage>
</organism>
<reference evidence="2" key="1">
    <citation type="submission" date="2021-11" db="EMBL/GenBank/DDBJ databases">
        <authorList>
            <person name="Herlambang A."/>
            <person name="Guo Y."/>
            <person name="Takashima Y."/>
            <person name="Nishizawa T."/>
        </authorList>
    </citation>
    <scope>NUCLEOTIDE SEQUENCE</scope>
    <source>
        <strain evidence="2">E1425</strain>
    </source>
</reference>
<feature type="region of interest" description="Disordered" evidence="1">
    <location>
        <begin position="1"/>
        <end position="86"/>
    </location>
</feature>
<feature type="compositionally biased region" description="Basic and acidic residues" evidence="1">
    <location>
        <begin position="54"/>
        <end position="68"/>
    </location>
</feature>
<evidence type="ECO:0000256" key="1">
    <source>
        <dbReference type="SAM" id="MobiDB-lite"/>
    </source>
</evidence>
<proteinExistence type="predicted"/>
<dbReference type="OrthoDB" id="2189509at2759"/>
<feature type="region of interest" description="Disordered" evidence="1">
    <location>
        <begin position="680"/>
        <end position="721"/>
    </location>
</feature>
<evidence type="ECO:0000313" key="2">
    <source>
        <dbReference type="EMBL" id="GJJ75069.1"/>
    </source>
</evidence>
<feature type="compositionally biased region" description="Low complexity" evidence="1">
    <location>
        <begin position="460"/>
        <end position="486"/>
    </location>
</feature>
<feature type="compositionally biased region" description="Low complexity" evidence="1">
    <location>
        <begin position="380"/>
        <end position="397"/>
    </location>
</feature>
<feature type="compositionally biased region" description="Low complexity" evidence="1">
    <location>
        <begin position="548"/>
        <end position="566"/>
    </location>
</feature>
<comment type="caution">
    <text evidence="2">The sequence shown here is derived from an EMBL/GenBank/DDBJ whole genome shotgun (WGS) entry which is preliminary data.</text>
</comment>
<name>A0A9P3LYC7_9FUNG</name>
<gene>
    <name evidence="2" type="ORF">EMPS_07427</name>
</gene>
<keyword evidence="3" id="KW-1185">Reference proteome</keyword>
<sequence>MPAQFCETSIGSSQINTERPTPRLQKDASPDDTEGGDVQLSDHSPVATSPANDLARDVSRSSKTKDNVAEVAKTSNSDDIPAATKKPSVKRAMVLTGHPPPALPPRPVFPTDLEHYQIHGHAIGFGGTPFYSQQMQAYLTDLRTDYKKQLRTYEMLQQLAIEDTSYATALVDELDALDEDPFTLDSFENLMRLHANKGKDFIIARVTTQDPSEDTKVYHSYYSAHQINKVLFRTQPDEGLLHRMKARNPLNNMLVVGDVHYYSITAKDINAVKPLRAVRSSTSSISSHSSRMSRCSKLAAQAIAASQSASARSSPILDGDCSLFSRSSSVESPVSIIPASMALSIQMQDKKDEEAGQAPQAAPAPPTVTQISPVPGVRRGSTPSSPSSIGSLSPSIPHGFQPCRPSRLRQAIRPDSDNDITAFSSSSPPNHPQPQQPQQPQHHAQSPLFQTLMNGRMRSRSNTVSSVSSDQSASTVDSPGSCTSSCSEASCTSACTVCRRTAAANAVAAPSILPFSTGSSSPSTLPESTSSGLPSNESEEPDGNTPASPSLSISSSTSSSSSSVDSTGDEPATYHFKYLASDDDFLLRSSVRQIFKDNALEPWDSILFTISQNALREYASAVPGEEPVQQLLSQHLQDQYQQEMEQQQMAQQHQQELLQLQIRQQQEMLEEQQSQLSEQRAWQAAQLAAQREEGDHRRQRPQTLLRGKLGPLGKIFGRGGR</sequence>
<feature type="compositionally biased region" description="Low complexity" evidence="1">
    <location>
        <begin position="680"/>
        <end position="689"/>
    </location>
</feature>
<dbReference type="AlphaFoldDB" id="A0A9P3LYC7"/>
<feature type="compositionally biased region" description="Polar residues" evidence="1">
    <location>
        <begin position="1"/>
        <end position="19"/>
    </location>
</feature>
<evidence type="ECO:0000313" key="3">
    <source>
        <dbReference type="Proteomes" id="UP000827284"/>
    </source>
</evidence>
<feature type="compositionally biased region" description="Low complexity" evidence="1">
    <location>
        <begin position="512"/>
        <end position="535"/>
    </location>
</feature>
<feature type="region of interest" description="Disordered" evidence="1">
    <location>
        <begin position="348"/>
        <end position="404"/>
    </location>
</feature>
<dbReference type="Proteomes" id="UP000827284">
    <property type="component" value="Unassembled WGS sequence"/>
</dbReference>
<reference evidence="2" key="2">
    <citation type="journal article" date="2022" name="Microbiol. Resour. Announc.">
        <title>Whole-Genome Sequence of Entomortierella parvispora E1425, a Mucoromycotan Fungus Associated with Burkholderiaceae-Related Endosymbiotic Bacteria.</title>
        <authorList>
            <person name="Herlambang A."/>
            <person name="Guo Y."/>
            <person name="Takashima Y."/>
            <person name="Narisawa K."/>
            <person name="Ohta H."/>
            <person name="Nishizawa T."/>
        </authorList>
    </citation>
    <scope>NUCLEOTIDE SEQUENCE</scope>
    <source>
        <strain evidence="2">E1425</strain>
    </source>
</reference>
<protein>
    <submittedName>
        <fullName evidence="2">Uncharacterized protein</fullName>
    </submittedName>
</protein>